<dbReference type="PANTHER" id="PTHR47642">
    <property type="entry name" value="ATP-DEPENDENT DNA HELICASE"/>
    <property type="match status" value="1"/>
</dbReference>
<dbReference type="EMBL" id="CAJVQB010086686">
    <property type="protein sequence ID" value="CAG8847218.1"/>
    <property type="molecule type" value="Genomic_DNA"/>
</dbReference>
<dbReference type="PANTHER" id="PTHR47642:SF5">
    <property type="entry name" value="ATP-DEPENDENT DNA HELICASE"/>
    <property type="match status" value="1"/>
</dbReference>
<gene>
    <name evidence="1" type="ORF">GMARGA_LOCUS38553</name>
</gene>
<sequence length="167" mass="19186">MIPTQKNKFMISNCIDIVNNQICDDNLKLNDFKNKTNLPKTIRIQLDARVMFLNNFQYQYRIANGTIGVVTDLDLNSALVYVSFCIEGAIINISFSKFICNFNINGILASRTQFPIQNAFALTIHKTQELTLPDVLLNLDDQIFVPGQAYIVLSHCTKWEMFENRDR</sequence>
<dbReference type="SUPFAM" id="SSF52540">
    <property type="entry name" value="P-loop containing nucleoside triphosphate hydrolases"/>
    <property type="match status" value="1"/>
</dbReference>
<keyword evidence="2" id="KW-1185">Reference proteome</keyword>
<dbReference type="Gene3D" id="2.30.30.940">
    <property type="match status" value="1"/>
</dbReference>
<dbReference type="Gene3D" id="3.40.50.300">
    <property type="entry name" value="P-loop containing nucleotide triphosphate hydrolases"/>
    <property type="match status" value="1"/>
</dbReference>
<dbReference type="Proteomes" id="UP000789901">
    <property type="component" value="Unassembled WGS sequence"/>
</dbReference>
<evidence type="ECO:0000313" key="2">
    <source>
        <dbReference type="Proteomes" id="UP000789901"/>
    </source>
</evidence>
<feature type="non-terminal residue" evidence="1">
    <location>
        <position position="167"/>
    </location>
</feature>
<dbReference type="InterPro" id="IPR051055">
    <property type="entry name" value="PIF1_helicase"/>
</dbReference>
<name>A0ABN7X453_GIGMA</name>
<protein>
    <submittedName>
        <fullName evidence="1">23980_t:CDS:1</fullName>
    </submittedName>
</protein>
<comment type="caution">
    <text evidence="1">The sequence shown here is derived from an EMBL/GenBank/DDBJ whole genome shotgun (WGS) entry which is preliminary data.</text>
</comment>
<dbReference type="InterPro" id="IPR027417">
    <property type="entry name" value="P-loop_NTPase"/>
</dbReference>
<organism evidence="1 2">
    <name type="scientific">Gigaspora margarita</name>
    <dbReference type="NCBI Taxonomy" id="4874"/>
    <lineage>
        <taxon>Eukaryota</taxon>
        <taxon>Fungi</taxon>
        <taxon>Fungi incertae sedis</taxon>
        <taxon>Mucoromycota</taxon>
        <taxon>Glomeromycotina</taxon>
        <taxon>Glomeromycetes</taxon>
        <taxon>Diversisporales</taxon>
        <taxon>Gigasporaceae</taxon>
        <taxon>Gigaspora</taxon>
    </lineage>
</organism>
<evidence type="ECO:0000313" key="1">
    <source>
        <dbReference type="EMBL" id="CAG8847218.1"/>
    </source>
</evidence>
<proteinExistence type="predicted"/>
<reference evidence="1 2" key="1">
    <citation type="submission" date="2021-06" db="EMBL/GenBank/DDBJ databases">
        <authorList>
            <person name="Kallberg Y."/>
            <person name="Tangrot J."/>
            <person name="Rosling A."/>
        </authorList>
    </citation>
    <scope>NUCLEOTIDE SEQUENCE [LARGE SCALE GENOMIC DNA]</scope>
    <source>
        <strain evidence="1 2">120-4 pot B 10/14</strain>
    </source>
</reference>
<accession>A0ABN7X453</accession>